<dbReference type="AlphaFoldDB" id="A0A512H9G0"/>
<evidence type="ECO:0008006" key="3">
    <source>
        <dbReference type="Google" id="ProtNLM"/>
    </source>
</evidence>
<comment type="caution">
    <text evidence="1">The sequence shown here is derived from an EMBL/GenBank/DDBJ whole genome shotgun (WGS) entry which is preliminary data.</text>
</comment>
<keyword evidence="2" id="KW-1185">Reference proteome</keyword>
<dbReference type="OrthoDB" id="5573964at2"/>
<dbReference type="EMBL" id="BJZO01000060">
    <property type="protein sequence ID" value="GEO82096.1"/>
    <property type="molecule type" value="Genomic_DNA"/>
</dbReference>
<protein>
    <recommendedName>
        <fullName evidence="3">CheW-like domain-containing protein</fullName>
    </recommendedName>
</protein>
<gene>
    <name evidence="1" type="ORF">ROR02_22270</name>
</gene>
<evidence type="ECO:0000313" key="2">
    <source>
        <dbReference type="Proteomes" id="UP000321567"/>
    </source>
</evidence>
<dbReference type="SUPFAM" id="SSF50341">
    <property type="entry name" value="CheW-like"/>
    <property type="match status" value="1"/>
</dbReference>
<dbReference type="Proteomes" id="UP000321567">
    <property type="component" value="Unassembled WGS sequence"/>
</dbReference>
<dbReference type="GO" id="GO:0007165">
    <property type="term" value="P:signal transduction"/>
    <property type="evidence" value="ECO:0007669"/>
    <property type="project" value="InterPro"/>
</dbReference>
<accession>A0A512H9G0</accession>
<evidence type="ECO:0000313" key="1">
    <source>
        <dbReference type="EMBL" id="GEO82096.1"/>
    </source>
</evidence>
<dbReference type="InterPro" id="IPR036061">
    <property type="entry name" value="CheW-like_dom_sf"/>
</dbReference>
<reference evidence="1 2" key="1">
    <citation type="submission" date="2019-07" db="EMBL/GenBank/DDBJ databases">
        <title>Whole genome shotgun sequence of Rhodospirillum oryzae NBRC 107573.</title>
        <authorList>
            <person name="Hosoyama A."/>
            <person name="Uohara A."/>
            <person name="Ohji S."/>
            <person name="Ichikawa N."/>
        </authorList>
    </citation>
    <scope>NUCLEOTIDE SEQUENCE [LARGE SCALE GENOMIC DNA]</scope>
    <source>
        <strain evidence="1 2">NBRC 107573</strain>
    </source>
</reference>
<dbReference type="GO" id="GO:0006935">
    <property type="term" value="P:chemotaxis"/>
    <property type="evidence" value="ECO:0007669"/>
    <property type="project" value="InterPro"/>
</dbReference>
<organism evidence="1 2">
    <name type="scientific">Pararhodospirillum oryzae</name>
    <dbReference type="NCBI Taxonomy" id="478448"/>
    <lineage>
        <taxon>Bacteria</taxon>
        <taxon>Pseudomonadati</taxon>
        <taxon>Pseudomonadota</taxon>
        <taxon>Alphaproteobacteria</taxon>
        <taxon>Rhodospirillales</taxon>
        <taxon>Rhodospirillaceae</taxon>
        <taxon>Pararhodospirillum</taxon>
    </lineage>
</organism>
<proteinExistence type="predicted"/>
<sequence>MVPPDLGQESLPLVCFRAGGHLLAVEARHVVALGDSDDPTVPALAGRLGLPETHEDTPRLLAFRGADETPHWLAVGAPVRLEHWALTSIFPLPSLLAACLRVPGAVALALADQGACLILEPEGFLAPSSPSAGPGKERTP</sequence>
<dbReference type="RefSeq" id="WP_147164108.1">
    <property type="nucleotide sequence ID" value="NZ_BJZO01000060.1"/>
</dbReference>
<name>A0A512H9G0_9PROT</name>